<feature type="compositionally biased region" description="Basic residues" evidence="8">
    <location>
        <begin position="251"/>
        <end position="262"/>
    </location>
</feature>
<dbReference type="PANTHER" id="PTHR11941">
    <property type="entry name" value="ENOYL-COA HYDRATASE-RELATED"/>
    <property type="match status" value="1"/>
</dbReference>
<evidence type="ECO:0000256" key="2">
    <source>
        <dbReference type="ARBA" id="ARBA00005254"/>
    </source>
</evidence>
<comment type="similarity">
    <text evidence="2 7">Belongs to the enoyl-CoA hydratase/isomerase family.</text>
</comment>
<evidence type="ECO:0000256" key="3">
    <source>
        <dbReference type="ARBA" id="ARBA00022832"/>
    </source>
</evidence>
<dbReference type="SUPFAM" id="SSF52096">
    <property type="entry name" value="ClpP/crotonase"/>
    <property type="match status" value="1"/>
</dbReference>
<evidence type="ECO:0000256" key="5">
    <source>
        <dbReference type="ARBA" id="ARBA00023709"/>
    </source>
</evidence>
<reference evidence="9 10" key="1">
    <citation type="submission" date="2023-08" db="EMBL/GenBank/DDBJ databases">
        <authorList>
            <person name="Folkvardsen B D."/>
            <person name="Norman A."/>
        </authorList>
    </citation>
    <scope>NUCLEOTIDE SEQUENCE [LARGE SCALE GENOMIC DNA]</scope>
    <source>
        <strain evidence="9 10">Mu0050</strain>
    </source>
</reference>
<dbReference type="Proteomes" id="UP001190466">
    <property type="component" value="Chromosome"/>
</dbReference>
<protein>
    <submittedName>
        <fullName evidence="9">Enoyl-CoA hydratase/isomerase family protein</fullName>
    </submittedName>
</protein>
<keyword evidence="4" id="KW-0443">Lipid metabolism</keyword>
<dbReference type="InterPro" id="IPR029045">
    <property type="entry name" value="ClpP/crotonase-like_dom_sf"/>
</dbReference>
<comment type="function">
    <text evidence="1">Could possibly oxidize fatty acids using specific components.</text>
</comment>
<dbReference type="InterPro" id="IPR001753">
    <property type="entry name" value="Enoyl-CoA_hydra/iso"/>
</dbReference>
<feature type="region of interest" description="Disordered" evidence="8">
    <location>
        <begin position="242"/>
        <end position="262"/>
    </location>
</feature>
<evidence type="ECO:0000256" key="4">
    <source>
        <dbReference type="ARBA" id="ARBA00023098"/>
    </source>
</evidence>
<evidence type="ECO:0000313" key="9">
    <source>
        <dbReference type="EMBL" id="CAJ1587254.1"/>
    </source>
</evidence>
<evidence type="ECO:0000256" key="7">
    <source>
        <dbReference type="RuleBase" id="RU003707"/>
    </source>
</evidence>
<dbReference type="RefSeq" id="WP_316513027.1">
    <property type="nucleotide sequence ID" value="NZ_OY726395.1"/>
</dbReference>
<dbReference type="InterPro" id="IPR018376">
    <property type="entry name" value="Enoyl-CoA_hyd/isom_CS"/>
</dbReference>
<organism evidence="9 10">
    <name type="scientific">[Mycobacterium] wendilense</name>
    <dbReference type="NCBI Taxonomy" id="3064284"/>
    <lineage>
        <taxon>Bacteria</taxon>
        <taxon>Bacillati</taxon>
        <taxon>Actinomycetota</taxon>
        <taxon>Actinomycetes</taxon>
        <taxon>Mycobacteriales</taxon>
        <taxon>Mycobacteriaceae</taxon>
        <taxon>Mycolicibacter</taxon>
    </lineage>
</organism>
<comment type="catalytic activity">
    <reaction evidence="6">
        <text>a 4-saturated-(3S)-3-hydroxyacyl-CoA = a (3E)-enoyl-CoA + H2O</text>
        <dbReference type="Rhea" id="RHEA:20724"/>
        <dbReference type="ChEBI" id="CHEBI:15377"/>
        <dbReference type="ChEBI" id="CHEBI:58521"/>
        <dbReference type="ChEBI" id="CHEBI:137480"/>
        <dbReference type="EC" id="4.2.1.17"/>
    </reaction>
</comment>
<gene>
    <name evidence="9" type="ORF">MU0050_004699</name>
</gene>
<proteinExistence type="inferred from homology"/>
<dbReference type="EMBL" id="OY726395">
    <property type="protein sequence ID" value="CAJ1587254.1"/>
    <property type="molecule type" value="Genomic_DNA"/>
</dbReference>
<accession>A0ABM9MKF9</accession>
<sequence>MGDEQKLVVERSGPVTTVTLNRPEVHNALDRDLSEQLNHAVREIRDDRDCRVVVLQGAGETFCAGDDVAEFNTWDDEIAGRQIRLYQETAKIIEDMTMMTIAKVDGIAVGGGLELTLVCDFVVATDRSRWGMPEIDWEITPGWGGTNRLAAFAGRRKAKEWNLIGALFDAATAEKYNLVNRLTTPEQLDAEVEALIEVLLEKNPRTLERTKKCLNYGADNIAVGLALEAEWIGRHKTEGVSDFRDRERREQRRQRSKRFWQD</sequence>
<dbReference type="PANTHER" id="PTHR11941:SF54">
    <property type="entry name" value="ENOYL-COA HYDRATASE, MITOCHONDRIAL"/>
    <property type="match status" value="1"/>
</dbReference>
<dbReference type="PROSITE" id="PS00166">
    <property type="entry name" value="ENOYL_COA_HYDRATASE"/>
    <property type="match status" value="1"/>
</dbReference>
<dbReference type="Pfam" id="PF00378">
    <property type="entry name" value="ECH_1"/>
    <property type="match status" value="1"/>
</dbReference>
<name>A0ABM9MKF9_9MYCO</name>
<keyword evidence="10" id="KW-1185">Reference proteome</keyword>
<evidence type="ECO:0000256" key="8">
    <source>
        <dbReference type="SAM" id="MobiDB-lite"/>
    </source>
</evidence>
<dbReference type="CDD" id="cd06558">
    <property type="entry name" value="crotonase-like"/>
    <property type="match status" value="1"/>
</dbReference>
<dbReference type="Gene3D" id="3.90.226.10">
    <property type="entry name" value="2-enoyl-CoA Hydratase, Chain A, domain 1"/>
    <property type="match status" value="1"/>
</dbReference>
<keyword evidence="3" id="KW-0276">Fatty acid metabolism</keyword>
<evidence type="ECO:0000256" key="1">
    <source>
        <dbReference type="ARBA" id="ARBA00002994"/>
    </source>
</evidence>
<evidence type="ECO:0000313" key="10">
    <source>
        <dbReference type="Proteomes" id="UP001190466"/>
    </source>
</evidence>
<evidence type="ECO:0000256" key="6">
    <source>
        <dbReference type="ARBA" id="ARBA00023717"/>
    </source>
</evidence>
<comment type="catalytic activity">
    <reaction evidence="5">
        <text>a (3S)-3-hydroxyacyl-CoA = a (2E)-enoyl-CoA + H2O</text>
        <dbReference type="Rhea" id="RHEA:16105"/>
        <dbReference type="ChEBI" id="CHEBI:15377"/>
        <dbReference type="ChEBI" id="CHEBI:57318"/>
        <dbReference type="ChEBI" id="CHEBI:58856"/>
        <dbReference type="EC" id="4.2.1.17"/>
    </reaction>
</comment>